<sequence>MSKIPIPSCSNKAPIPKLPRTPFGEAIKAPTAVDKGCFNCSLCWQMGEFILQRSGIKSGDRLLLVWDVRLGGELNSLLLAFPCSPRMASMARCC</sequence>
<organism evidence="1 2">
    <name type="scientific">Caerostris extrusa</name>
    <name type="common">Bark spider</name>
    <name type="synonym">Caerostris bankana</name>
    <dbReference type="NCBI Taxonomy" id="172846"/>
    <lineage>
        <taxon>Eukaryota</taxon>
        <taxon>Metazoa</taxon>
        <taxon>Ecdysozoa</taxon>
        <taxon>Arthropoda</taxon>
        <taxon>Chelicerata</taxon>
        <taxon>Arachnida</taxon>
        <taxon>Araneae</taxon>
        <taxon>Araneomorphae</taxon>
        <taxon>Entelegynae</taxon>
        <taxon>Araneoidea</taxon>
        <taxon>Araneidae</taxon>
        <taxon>Caerostris</taxon>
    </lineage>
</organism>
<proteinExistence type="predicted"/>
<evidence type="ECO:0000313" key="2">
    <source>
        <dbReference type="Proteomes" id="UP001054945"/>
    </source>
</evidence>
<accession>A0AAV4MXD5</accession>
<dbReference type="EMBL" id="BPLR01020301">
    <property type="protein sequence ID" value="GIX77146.1"/>
    <property type="molecule type" value="Genomic_DNA"/>
</dbReference>
<keyword evidence="2" id="KW-1185">Reference proteome</keyword>
<gene>
    <name evidence="1" type="ORF">CEXT_687701</name>
</gene>
<protein>
    <submittedName>
        <fullName evidence="1">Uncharacterized protein</fullName>
    </submittedName>
</protein>
<evidence type="ECO:0000313" key="1">
    <source>
        <dbReference type="EMBL" id="GIX77146.1"/>
    </source>
</evidence>
<reference evidence="1 2" key="1">
    <citation type="submission" date="2021-06" db="EMBL/GenBank/DDBJ databases">
        <title>Caerostris extrusa draft genome.</title>
        <authorList>
            <person name="Kono N."/>
            <person name="Arakawa K."/>
        </authorList>
    </citation>
    <scope>NUCLEOTIDE SEQUENCE [LARGE SCALE GENOMIC DNA]</scope>
</reference>
<dbReference type="Proteomes" id="UP001054945">
    <property type="component" value="Unassembled WGS sequence"/>
</dbReference>
<dbReference type="AlphaFoldDB" id="A0AAV4MXD5"/>
<name>A0AAV4MXD5_CAEEX</name>
<comment type="caution">
    <text evidence="1">The sequence shown here is derived from an EMBL/GenBank/DDBJ whole genome shotgun (WGS) entry which is preliminary data.</text>
</comment>